<protein>
    <recommendedName>
        <fullName evidence="2">Transcobalamin-like C-terminal domain-containing protein</fullName>
    </recommendedName>
</protein>
<proteinExistence type="predicted"/>
<dbReference type="Gene3D" id="2.170.130.30">
    <property type="match status" value="1"/>
</dbReference>
<evidence type="ECO:0000259" key="2">
    <source>
        <dbReference type="Pfam" id="PF14478"/>
    </source>
</evidence>
<dbReference type="RefSeq" id="WP_035451207.1">
    <property type="nucleotide sequence ID" value="NZ_AZGA01000020.1"/>
</dbReference>
<dbReference type="Pfam" id="PF14478">
    <property type="entry name" value="DUF4430"/>
    <property type="match status" value="1"/>
</dbReference>
<dbReference type="EMBL" id="AZGA01000020">
    <property type="protein sequence ID" value="KRM34890.1"/>
    <property type="molecule type" value="Genomic_DNA"/>
</dbReference>
<keyword evidence="4" id="KW-1185">Reference proteome</keyword>
<dbReference type="Proteomes" id="UP000051236">
    <property type="component" value="Unassembled WGS sequence"/>
</dbReference>
<evidence type="ECO:0000313" key="4">
    <source>
        <dbReference type="Proteomes" id="UP000051236"/>
    </source>
</evidence>
<dbReference type="eggNOG" id="ENOG5032Y2X">
    <property type="taxonomic scope" value="Bacteria"/>
</dbReference>
<dbReference type="OrthoDB" id="2870483at2"/>
<dbReference type="PATRIC" id="fig|1423734.3.peg.2053"/>
<comment type="caution">
    <text evidence="3">The sequence shown here is derived from an EMBL/GenBank/DDBJ whole genome shotgun (WGS) entry which is preliminary data.</text>
</comment>
<evidence type="ECO:0000313" key="3">
    <source>
        <dbReference type="EMBL" id="KRM34890.1"/>
    </source>
</evidence>
<gene>
    <name evidence="3" type="ORF">FC83_GL002030</name>
</gene>
<evidence type="ECO:0000256" key="1">
    <source>
        <dbReference type="SAM" id="SignalP"/>
    </source>
</evidence>
<sequence length="129" mass="14127">MKKLTRIVVSLLALITFGGTTTAAFTADTTPVQAAAKQTITTTYTLKQGKKTISKKTTKVAKNATVLTGLKKNWSVKQSKGFVTAIDGHKQNTKQKLYWTYTINGKMASKGVTQQKLQNNDKVVFNLSK</sequence>
<reference evidence="3 4" key="1">
    <citation type="journal article" date="2015" name="Genome Announc.">
        <title>Expanding the biotechnology potential of lactobacilli through comparative genomics of 213 strains and associated genera.</title>
        <authorList>
            <person name="Sun Z."/>
            <person name="Harris H.M."/>
            <person name="McCann A."/>
            <person name="Guo C."/>
            <person name="Argimon S."/>
            <person name="Zhang W."/>
            <person name="Yang X."/>
            <person name="Jeffery I.B."/>
            <person name="Cooney J.C."/>
            <person name="Kagawa T.F."/>
            <person name="Liu W."/>
            <person name="Song Y."/>
            <person name="Salvetti E."/>
            <person name="Wrobel A."/>
            <person name="Rasinkangas P."/>
            <person name="Parkhill J."/>
            <person name="Rea M.C."/>
            <person name="O'Sullivan O."/>
            <person name="Ritari J."/>
            <person name="Douillard F.P."/>
            <person name="Paul Ross R."/>
            <person name="Yang R."/>
            <person name="Briner A.E."/>
            <person name="Felis G.E."/>
            <person name="de Vos W.M."/>
            <person name="Barrangou R."/>
            <person name="Klaenhammer T.R."/>
            <person name="Caufield P.W."/>
            <person name="Cui Y."/>
            <person name="Zhang H."/>
            <person name="O'Toole P.W."/>
        </authorList>
    </citation>
    <scope>NUCLEOTIDE SEQUENCE [LARGE SCALE GENOMIC DNA]</scope>
    <source>
        <strain evidence="3 4">DSM 18527</strain>
    </source>
</reference>
<keyword evidence="1" id="KW-0732">Signal</keyword>
<dbReference type="STRING" id="1423734.FC83_GL002030"/>
<feature type="signal peptide" evidence="1">
    <location>
        <begin position="1"/>
        <end position="26"/>
    </location>
</feature>
<feature type="domain" description="Transcobalamin-like C-terminal" evidence="2">
    <location>
        <begin position="64"/>
        <end position="128"/>
    </location>
</feature>
<name>X0PD80_9LACO</name>
<dbReference type="AlphaFoldDB" id="X0PD80"/>
<feature type="chain" id="PRO_5038387550" description="Transcobalamin-like C-terminal domain-containing protein" evidence="1">
    <location>
        <begin position="27"/>
        <end position="129"/>
    </location>
</feature>
<organism evidence="3 4">
    <name type="scientific">Agrilactobacillus composti DSM 18527 = JCM 14202</name>
    <dbReference type="NCBI Taxonomy" id="1423734"/>
    <lineage>
        <taxon>Bacteria</taxon>
        <taxon>Bacillati</taxon>
        <taxon>Bacillota</taxon>
        <taxon>Bacilli</taxon>
        <taxon>Lactobacillales</taxon>
        <taxon>Lactobacillaceae</taxon>
        <taxon>Agrilactobacillus</taxon>
    </lineage>
</organism>
<dbReference type="InterPro" id="IPR027954">
    <property type="entry name" value="Transcobalamin-like_C"/>
</dbReference>
<accession>X0PD80</accession>